<dbReference type="PANTHER" id="PTHR30349">
    <property type="entry name" value="PHAGE INTEGRASE-RELATED"/>
    <property type="match status" value="1"/>
</dbReference>
<accession>A0A0J6YGB0</accession>
<dbReference type="AlphaFoldDB" id="A0A0J6YGB0"/>
<organism evidence="5 6">
    <name type="scientific">Mycolicibacterium obuense</name>
    <dbReference type="NCBI Taxonomy" id="1807"/>
    <lineage>
        <taxon>Bacteria</taxon>
        <taxon>Bacillati</taxon>
        <taxon>Actinomycetota</taxon>
        <taxon>Actinomycetes</taxon>
        <taxon>Mycobacteriales</taxon>
        <taxon>Mycobacteriaceae</taxon>
        <taxon>Mycolicibacterium</taxon>
    </lineage>
</organism>
<evidence type="ECO:0000256" key="3">
    <source>
        <dbReference type="ARBA" id="ARBA00023172"/>
    </source>
</evidence>
<comment type="caution">
    <text evidence="5">The sequence shown here is derived from an EMBL/GenBank/DDBJ whole genome shotgun (WGS) entry which is preliminary data.</text>
</comment>
<dbReference type="Gene3D" id="1.10.443.10">
    <property type="entry name" value="Intergrase catalytic core"/>
    <property type="match status" value="1"/>
</dbReference>
<dbReference type="GO" id="GO:0003677">
    <property type="term" value="F:DNA binding"/>
    <property type="evidence" value="ECO:0007669"/>
    <property type="project" value="UniProtKB-KW"/>
</dbReference>
<reference evidence="5 6" key="1">
    <citation type="journal article" date="2015" name="Genome Biol. Evol.">
        <title>Characterization of Three Mycobacterium spp. with Potential Use in Bioremediation by Genome Sequencing and Comparative Genomics.</title>
        <authorList>
            <person name="Das S."/>
            <person name="Pettersson B.M."/>
            <person name="Behra P.R."/>
            <person name="Ramesh M."/>
            <person name="Dasgupta S."/>
            <person name="Bhattacharya A."/>
            <person name="Kirsebom L.A."/>
        </authorList>
    </citation>
    <scope>NUCLEOTIDE SEQUENCE [LARGE SCALE GENOMIC DNA]</scope>
    <source>
        <strain evidence="5 6">DSM 44075</strain>
    </source>
</reference>
<evidence type="ECO:0000313" key="5">
    <source>
        <dbReference type="EMBL" id="KMO71921.1"/>
    </source>
</evidence>
<keyword evidence="2" id="KW-0238">DNA-binding</keyword>
<gene>
    <name evidence="5" type="primary">xerC_8</name>
    <name evidence="5" type="ORF">MOBUDSM44075_04155</name>
</gene>
<dbReference type="Proteomes" id="UP000036313">
    <property type="component" value="Unassembled WGS sequence"/>
</dbReference>
<name>A0A0J6YGB0_9MYCO</name>
<evidence type="ECO:0000313" key="6">
    <source>
        <dbReference type="Proteomes" id="UP000036313"/>
    </source>
</evidence>
<dbReference type="EMBL" id="JYNU01000035">
    <property type="protein sequence ID" value="KMO71921.1"/>
    <property type="molecule type" value="Genomic_DNA"/>
</dbReference>
<evidence type="ECO:0000259" key="4">
    <source>
        <dbReference type="PROSITE" id="PS51898"/>
    </source>
</evidence>
<dbReference type="PANTHER" id="PTHR30349:SF41">
    <property type="entry name" value="INTEGRASE_RECOMBINASE PROTEIN MJ0367-RELATED"/>
    <property type="match status" value="1"/>
</dbReference>
<dbReference type="RefSeq" id="WP_006246408.1">
    <property type="nucleotide sequence ID" value="NZ_PV682403.1"/>
</dbReference>
<proteinExistence type="inferred from homology"/>
<dbReference type="GO" id="GO:0015074">
    <property type="term" value="P:DNA integration"/>
    <property type="evidence" value="ECO:0007669"/>
    <property type="project" value="InterPro"/>
</dbReference>
<dbReference type="InterPro" id="IPR011010">
    <property type="entry name" value="DNA_brk_join_enz"/>
</dbReference>
<dbReference type="PROSITE" id="PS51898">
    <property type="entry name" value="TYR_RECOMBINASE"/>
    <property type="match status" value="1"/>
</dbReference>
<dbReference type="InterPro" id="IPR002104">
    <property type="entry name" value="Integrase_catalytic"/>
</dbReference>
<evidence type="ECO:0000256" key="1">
    <source>
        <dbReference type="ARBA" id="ARBA00008857"/>
    </source>
</evidence>
<comment type="similarity">
    <text evidence="1">Belongs to the 'phage' integrase family.</text>
</comment>
<feature type="domain" description="Tyr recombinase" evidence="4">
    <location>
        <begin position="171"/>
        <end position="381"/>
    </location>
</feature>
<dbReference type="SUPFAM" id="SSF56349">
    <property type="entry name" value="DNA breaking-rejoining enzymes"/>
    <property type="match status" value="1"/>
</dbReference>
<keyword evidence="3" id="KW-0233">DNA recombination</keyword>
<dbReference type="Pfam" id="PF00589">
    <property type="entry name" value="Phage_integrase"/>
    <property type="match status" value="1"/>
</dbReference>
<dbReference type="InterPro" id="IPR050090">
    <property type="entry name" value="Tyrosine_recombinase_XerCD"/>
</dbReference>
<dbReference type="GO" id="GO:0006310">
    <property type="term" value="P:DNA recombination"/>
    <property type="evidence" value="ECO:0007669"/>
    <property type="project" value="UniProtKB-KW"/>
</dbReference>
<protein>
    <submittedName>
        <fullName evidence="5">Tyrosine recombinase XerC</fullName>
    </submittedName>
</protein>
<dbReference type="PATRIC" id="fig|1807.14.peg.4183"/>
<sequence>MHSGTLEYFVQAANHKDHSQSFSIFDAGTAKIHARSDRWLRTFSEGTQRTYAYHLVDHLRWLKAVNASEETVSLEDLRRYMALCGAEQAGPLGSPWLDGPLSASALQIRAAVLKGYYLDVTSREPINGGLKSQLTESRLPTRSLKDKQFLAHVSGQDVQANPLAPAAPSRRHPRLMPDGVTTALMDCVNTARDRMIVTWLNDSGIRVGELCGLHHSDLHLRANHECGEERLAHFHIVKRSNPNRARAKRVQPARLEDGVIRGGSVRYASPAMVETYLEYLTEEYFQLRGLATSNLVLVQLQNDIGMPLSTHGVRQMLARAGKRAGAGKVRPHSFRHTWATSLTEASGMPALTAKAGGWASAKTVEETYLHLAASDLVSDSLERVWGRNGA</sequence>
<evidence type="ECO:0000256" key="2">
    <source>
        <dbReference type="ARBA" id="ARBA00023125"/>
    </source>
</evidence>
<dbReference type="InterPro" id="IPR013762">
    <property type="entry name" value="Integrase-like_cat_sf"/>
</dbReference>